<sequence length="116" mass="13210">MVSSTSKGIRNDATNQNVLFNYCCYNTEPNNYLCGCALKIIDFHIKELIRDIMLKRSKSSRRNHRSSNVVAKLIQQQRLDLNEDNNRCSDGDSSQSSRTAVQPLFLRDDVNAGQQI</sequence>
<proteinExistence type="predicted"/>
<accession>A0A1B0AIV5</accession>
<evidence type="ECO:0000313" key="3">
    <source>
        <dbReference type="Proteomes" id="UP000092445"/>
    </source>
</evidence>
<evidence type="ECO:0000313" key="2">
    <source>
        <dbReference type="EnsemblMetazoa" id="GPAI047239-PA"/>
    </source>
</evidence>
<keyword evidence="3" id="KW-1185">Reference proteome</keyword>
<feature type="compositionally biased region" description="Polar residues" evidence="1">
    <location>
        <begin position="91"/>
        <end position="100"/>
    </location>
</feature>
<feature type="region of interest" description="Disordered" evidence="1">
    <location>
        <begin position="82"/>
        <end position="116"/>
    </location>
</feature>
<evidence type="ECO:0000256" key="1">
    <source>
        <dbReference type="SAM" id="MobiDB-lite"/>
    </source>
</evidence>
<name>A0A1B0AIV5_GLOPL</name>
<reference evidence="3" key="1">
    <citation type="submission" date="2014-03" db="EMBL/GenBank/DDBJ databases">
        <authorList>
            <person name="Aksoy S."/>
            <person name="Warren W."/>
            <person name="Wilson R.K."/>
        </authorList>
    </citation>
    <scope>NUCLEOTIDE SEQUENCE [LARGE SCALE GENOMIC DNA]</scope>
    <source>
        <strain evidence="3">IAEA</strain>
    </source>
</reference>
<protein>
    <submittedName>
        <fullName evidence="2">Uncharacterized protein</fullName>
    </submittedName>
</protein>
<dbReference type="Proteomes" id="UP000092445">
    <property type="component" value="Unassembled WGS sequence"/>
</dbReference>
<dbReference type="EnsemblMetazoa" id="GPAI047239-RA">
    <property type="protein sequence ID" value="GPAI047239-PA"/>
    <property type="gene ID" value="GPAI047239"/>
</dbReference>
<dbReference type="VEuPathDB" id="VectorBase:GPAI047239"/>
<dbReference type="AlphaFoldDB" id="A0A1B0AIV5"/>
<organism evidence="2 3">
    <name type="scientific">Glossina pallidipes</name>
    <name type="common">Tsetse fly</name>
    <dbReference type="NCBI Taxonomy" id="7398"/>
    <lineage>
        <taxon>Eukaryota</taxon>
        <taxon>Metazoa</taxon>
        <taxon>Ecdysozoa</taxon>
        <taxon>Arthropoda</taxon>
        <taxon>Hexapoda</taxon>
        <taxon>Insecta</taxon>
        <taxon>Pterygota</taxon>
        <taxon>Neoptera</taxon>
        <taxon>Endopterygota</taxon>
        <taxon>Diptera</taxon>
        <taxon>Brachycera</taxon>
        <taxon>Muscomorpha</taxon>
        <taxon>Hippoboscoidea</taxon>
        <taxon>Glossinidae</taxon>
        <taxon>Glossina</taxon>
    </lineage>
</organism>
<reference evidence="2" key="2">
    <citation type="submission" date="2020-05" db="UniProtKB">
        <authorList>
            <consortium name="EnsemblMetazoa"/>
        </authorList>
    </citation>
    <scope>IDENTIFICATION</scope>
    <source>
        <strain evidence="2">IAEA</strain>
    </source>
</reference>